<dbReference type="AlphaFoldDB" id="A0A1A0R068"/>
<comment type="caution">
    <text evidence="1">The sequence shown here is derived from an EMBL/GenBank/DDBJ whole genome shotgun (WGS) entry which is preliminary data.</text>
</comment>
<protein>
    <submittedName>
        <fullName evidence="1">Uncharacterized protein</fullName>
    </submittedName>
</protein>
<name>A0A1A0R068_MYCPR</name>
<dbReference type="EMBL" id="LZSO01000031">
    <property type="protein sequence ID" value="OBB27179.1"/>
    <property type="molecule type" value="Genomic_DNA"/>
</dbReference>
<organism evidence="1 2">
    <name type="scientific">Mycolicibacterium peregrinum</name>
    <name type="common">Mycobacterium peregrinum</name>
    <dbReference type="NCBI Taxonomy" id="43304"/>
    <lineage>
        <taxon>Bacteria</taxon>
        <taxon>Bacillati</taxon>
        <taxon>Actinomycetota</taxon>
        <taxon>Actinomycetes</taxon>
        <taxon>Mycobacteriales</taxon>
        <taxon>Mycobacteriaceae</taxon>
        <taxon>Mycolicibacterium</taxon>
    </lineage>
</organism>
<accession>A0A1A0R068</accession>
<dbReference type="Proteomes" id="UP000093902">
    <property type="component" value="Unassembled WGS sequence"/>
</dbReference>
<proteinExistence type="predicted"/>
<evidence type="ECO:0000313" key="1">
    <source>
        <dbReference type="EMBL" id="OBB27179.1"/>
    </source>
</evidence>
<evidence type="ECO:0000313" key="2">
    <source>
        <dbReference type="Proteomes" id="UP000093902"/>
    </source>
</evidence>
<sequence length="112" mass="12145">MNRAEESAFVWALMDSAEAFLTKRVRAWLCVRIGAGELDAAIRELLHGFLTSNTAMPAALGAPLWAWVGGFAGSDGEAGLRELASRIRLFSNYAESNEHPKSILPPSVVTTR</sequence>
<gene>
    <name evidence="1" type="ORF">A5792_25555</name>
</gene>
<reference evidence="2" key="1">
    <citation type="submission" date="2016-06" db="EMBL/GenBank/DDBJ databases">
        <authorList>
            <person name="Sutton G."/>
            <person name="Brinkac L."/>
            <person name="Sanka R."/>
            <person name="Adams M."/>
            <person name="Lau E."/>
            <person name="Mehaffy C."/>
            <person name="Tameris M."/>
            <person name="Hatherill M."/>
            <person name="Hanekom W."/>
            <person name="Mahomed H."/>
            <person name="Mcshane H."/>
        </authorList>
    </citation>
    <scope>NUCLEOTIDE SEQUENCE [LARGE SCALE GENOMIC DNA]</scope>
    <source>
        <strain evidence="2">852002-51209_SCH5440388</strain>
    </source>
</reference>